<reference evidence="2" key="1">
    <citation type="journal article" date="2019" name="Int. J. Syst. Evol. Microbiol.">
        <title>The Global Catalogue of Microorganisms (GCM) 10K type strain sequencing project: providing services to taxonomists for standard genome sequencing and annotation.</title>
        <authorList>
            <consortium name="The Broad Institute Genomics Platform"/>
            <consortium name="The Broad Institute Genome Sequencing Center for Infectious Disease"/>
            <person name="Wu L."/>
            <person name="Ma J."/>
        </authorList>
    </citation>
    <scope>NUCLEOTIDE SEQUENCE [LARGE SCALE GENOMIC DNA]</scope>
    <source>
        <strain evidence="2">CCUG 63418</strain>
    </source>
</reference>
<keyword evidence="2" id="KW-1185">Reference proteome</keyword>
<dbReference type="Proteomes" id="UP001596958">
    <property type="component" value="Unassembled WGS sequence"/>
</dbReference>
<proteinExistence type="predicted"/>
<comment type="caution">
    <text evidence="1">The sequence shown here is derived from an EMBL/GenBank/DDBJ whole genome shotgun (WGS) entry which is preliminary data.</text>
</comment>
<organism evidence="1 2">
    <name type="scientific">Mucilaginibacter calamicampi</name>
    <dbReference type="NCBI Taxonomy" id="1302352"/>
    <lineage>
        <taxon>Bacteria</taxon>
        <taxon>Pseudomonadati</taxon>
        <taxon>Bacteroidota</taxon>
        <taxon>Sphingobacteriia</taxon>
        <taxon>Sphingobacteriales</taxon>
        <taxon>Sphingobacteriaceae</taxon>
        <taxon>Mucilaginibacter</taxon>
    </lineage>
</organism>
<protein>
    <submittedName>
        <fullName evidence="1">Uncharacterized protein</fullName>
    </submittedName>
</protein>
<dbReference type="EMBL" id="JBHTHU010000001">
    <property type="protein sequence ID" value="MFD0749148.1"/>
    <property type="molecule type" value="Genomic_DNA"/>
</dbReference>
<gene>
    <name evidence="1" type="ORF">ACFQZS_03280</name>
</gene>
<dbReference type="RefSeq" id="WP_377097556.1">
    <property type="nucleotide sequence ID" value="NZ_JBHTHU010000001.1"/>
</dbReference>
<evidence type="ECO:0000313" key="1">
    <source>
        <dbReference type="EMBL" id="MFD0749148.1"/>
    </source>
</evidence>
<sequence length="51" mass="5708">MIISGFGECITFIKREAADEEAGDDQQIAETLDVLEGRFDIFEMGEHGLIF</sequence>
<evidence type="ECO:0000313" key="2">
    <source>
        <dbReference type="Proteomes" id="UP001596958"/>
    </source>
</evidence>
<accession>A0ABW2YUP8</accession>
<name>A0ABW2YUP8_9SPHI</name>